<feature type="compositionally biased region" description="Polar residues" evidence="1">
    <location>
        <begin position="39"/>
        <end position="53"/>
    </location>
</feature>
<evidence type="ECO:0000313" key="3">
    <source>
        <dbReference type="Proteomes" id="UP000799324"/>
    </source>
</evidence>
<gene>
    <name evidence="2" type="ORF">K491DRAFT_688638</name>
</gene>
<sequence length="62" mass="6637">MDPKLRRIQTLGVLVHRCTFTLGRAVASVVCCLRNPTDSSNPFPCATPTNTSAPPDPSRVLG</sequence>
<dbReference type="AlphaFoldDB" id="A0A6A6TM76"/>
<accession>A0A6A6TM76</accession>
<keyword evidence="3" id="KW-1185">Reference proteome</keyword>
<evidence type="ECO:0000256" key="1">
    <source>
        <dbReference type="SAM" id="MobiDB-lite"/>
    </source>
</evidence>
<protein>
    <submittedName>
        <fullName evidence="2">Uncharacterized protein</fullName>
    </submittedName>
</protein>
<dbReference type="EMBL" id="MU004302">
    <property type="protein sequence ID" value="KAF2660033.1"/>
    <property type="molecule type" value="Genomic_DNA"/>
</dbReference>
<evidence type="ECO:0000313" key="2">
    <source>
        <dbReference type="EMBL" id="KAF2660033.1"/>
    </source>
</evidence>
<dbReference type="Proteomes" id="UP000799324">
    <property type="component" value="Unassembled WGS sequence"/>
</dbReference>
<proteinExistence type="predicted"/>
<reference evidence="2" key="1">
    <citation type="journal article" date="2020" name="Stud. Mycol.">
        <title>101 Dothideomycetes genomes: a test case for predicting lifestyles and emergence of pathogens.</title>
        <authorList>
            <person name="Haridas S."/>
            <person name="Albert R."/>
            <person name="Binder M."/>
            <person name="Bloem J."/>
            <person name="Labutti K."/>
            <person name="Salamov A."/>
            <person name="Andreopoulos B."/>
            <person name="Baker S."/>
            <person name="Barry K."/>
            <person name="Bills G."/>
            <person name="Bluhm B."/>
            <person name="Cannon C."/>
            <person name="Castanera R."/>
            <person name="Culley D."/>
            <person name="Daum C."/>
            <person name="Ezra D."/>
            <person name="Gonzalez J."/>
            <person name="Henrissat B."/>
            <person name="Kuo A."/>
            <person name="Liang C."/>
            <person name="Lipzen A."/>
            <person name="Lutzoni F."/>
            <person name="Magnuson J."/>
            <person name="Mondo S."/>
            <person name="Nolan M."/>
            <person name="Ohm R."/>
            <person name="Pangilinan J."/>
            <person name="Park H.-J."/>
            <person name="Ramirez L."/>
            <person name="Alfaro M."/>
            <person name="Sun H."/>
            <person name="Tritt A."/>
            <person name="Yoshinaga Y."/>
            <person name="Zwiers L.-H."/>
            <person name="Turgeon B."/>
            <person name="Goodwin S."/>
            <person name="Spatafora J."/>
            <person name="Crous P."/>
            <person name="Grigoriev I."/>
        </authorList>
    </citation>
    <scope>NUCLEOTIDE SEQUENCE</scope>
    <source>
        <strain evidence="2">CBS 122681</strain>
    </source>
</reference>
<organism evidence="2 3">
    <name type="scientific">Lophiostoma macrostomum CBS 122681</name>
    <dbReference type="NCBI Taxonomy" id="1314788"/>
    <lineage>
        <taxon>Eukaryota</taxon>
        <taxon>Fungi</taxon>
        <taxon>Dikarya</taxon>
        <taxon>Ascomycota</taxon>
        <taxon>Pezizomycotina</taxon>
        <taxon>Dothideomycetes</taxon>
        <taxon>Pleosporomycetidae</taxon>
        <taxon>Pleosporales</taxon>
        <taxon>Lophiostomataceae</taxon>
        <taxon>Lophiostoma</taxon>
    </lineage>
</organism>
<name>A0A6A6TM76_9PLEO</name>
<feature type="region of interest" description="Disordered" evidence="1">
    <location>
        <begin position="39"/>
        <end position="62"/>
    </location>
</feature>